<evidence type="ECO:0000313" key="5">
    <source>
        <dbReference type="EMBL" id="AGQ19509.1"/>
    </source>
</evidence>
<dbReference type="Pfam" id="PF12399">
    <property type="entry name" value="BCA_ABC_TP_C"/>
    <property type="match status" value="1"/>
</dbReference>
<sequence>MSNKYLKVTNLKKSFGGLKAVDVQSLNLNTNELTSIIGPNGAGKTTFFDLISGFQDSDEGKVYLNDKNITRSQPYSIARLGMIRTFQLTKVFDRMTVLENMMFSASTVNNDSFIRSLIRLPSQKTTEKNIKEKSFEIMKDLNIDHMANSYARELSGGQKKLLELGRSIINDPDILLLDEPLAGVNPKLAEEILQIILNLSGKGISILMVEHNIEAVMKISQRVIVLAEGMVIADDTPENVRSDEKVIEAYLGSENE</sequence>
<evidence type="ECO:0000256" key="1">
    <source>
        <dbReference type="ARBA" id="ARBA00022448"/>
    </source>
</evidence>
<dbReference type="PANTHER" id="PTHR45772:SF9">
    <property type="entry name" value="CONSERVED COMPONENT OF ABC TRANSPORTER FOR NATURAL AMINO ACIDS"/>
    <property type="match status" value="1"/>
</dbReference>
<dbReference type="PROSITE" id="PS50893">
    <property type="entry name" value="ABC_TRANSPORTER_2"/>
    <property type="match status" value="1"/>
</dbReference>
<dbReference type="InterPro" id="IPR017871">
    <property type="entry name" value="ABC_transporter-like_CS"/>
</dbReference>
<dbReference type="InterPro" id="IPR027417">
    <property type="entry name" value="P-loop_NTPase"/>
</dbReference>
<dbReference type="PANTHER" id="PTHR45772">
    <property type="entry name" value="CONSERVED COMPONENT OF ABC TRANSPORTER FOR NATURAL AMINO ACIDS-RELATED"/>
    <property type="match status" value="1"/>
</dbReference>
<protein>
    <submittedName>
        <fullName evidence="5">ABC-type branched-chain amino acid transport systems, ATPase component</fullName>
    </submittedName>
</protein>
<evidence type="ECO:0000259" key="4">
    <source>
        <dbReference type="PROSITE" id="PS50893"/>
    </source>
</evidence>
<evidence type="ECO:0000256" key="2">
    <source>
        <dbReference type="ARBA" id="ARBA00022741"/>
    </source>
</evidence>
<dbReference type="Gene3D" id="3.40.50.300">
    <property type="entry name" value="P-loop containing nucleotide triphosphate hydrolases"/>
    <property type="match status" value="1"/>
</dbReference>
<dbReference type="InterPro" id="IPR032823">
    <property type="entry name" value="BCA_ABC_TP_C"/>
</dbReference>
<dbReference type="SUPFAM" id="SSF52540">
    <property type="entry name" value="P-loop containing nucleoside triphosphate hydrolases"/>
    <property type="match status" value="1"/>
</dbReference>
<dbReference type="Pfam" id="PF00005">
    <property type="entry name" value="ABC_tran"/>
    <property type="match status" value="1"/>
</dbReference>
<dbReference type="GO" id="GO:0005886">
    <property type="term" value="C:plasma membrane"/>
    <property type="evidence" value="ECO:0007669"/>
    <property type="project" value="TreeGrafter"/>
</dbReference>
<evidence type="ECO:0000256" key="3">
    <source>
        <dbReference type="ARBA" id="ARBA00022840"/>
    </source>
</evidence>
<dbReference type="PROSITE" id="PS00211">
    <property type="entry name" value="ABC_TRANSPORTER_1"/>
    <property type="match status" value="1"/>
</dbReference>
<dbReference type="GO" id="GO:0005524">
    <property type="term" value="F:ATP binding"/>
    <property type="evidence" value="ECO:0007669"/>
    <property type="project" value="UniProtKB-KW"/>
</dbReference>
<accession>S5DL15</accession>
<dbReference type="CDD" id="cd03219">
    <property type="entry name" value="ABC_Mj1267_LivG_branched"/>
    <property type="match status" value="1"/>
</dbReference>
<name>S5DL15_9ACTN</name>
<dbReference type="InterPro" id="IPR051120">
    <property type="entry name" value="ABC_AA/LPS_Transport"/>
</dbReference>
<organism evidence="5">
    <name type="scientific">Candidatus Actinomarina minuta</name>
    <dbReference type="NCBI Taxonomy" id="1389454"/>
    <lineage>
        <taxon>Bacteria</taxon>
        <taxon>Bacillati</taxon>
        <taxon>Actinomycetota</taxon>
        <taxon>Actinomycetes</taxon>
        <taxon>Candidatus Actinomarinidae</taxon>
        <taxon>Candidatus Actinomarinales</taxon>
        <taxon>Candidatus Actinomarineae</taxon>
        <taxon>Candidatus Actinomarinaceae</taxon>
        <taxon>Candidatus Actinomarina</taxon>
    </lineage>
</organism>
<dbReference type="InterPro" id="IPR003439">
    <property type="entry name" value="ABC_transporter-like_ATP-bd"/>
</dbReference>
<reference evidence="5" key="1">
    <citation type="journal article" date="2013" name="Sci. Rep.">
        <title>Metagenomics uncovers a new group of low GC and ultra-small marine Actinobacteria.</title>
        <authorList>
            <person name="Ghai R."/>
            <person name="Mizuno C.M."/>
            <person name="Picazo A."/>
            <person name="Camacho A."/>
            <person name="Rodriguez-Valera F."/>
        </authorList>
    </citation>
    <scope>NUCLEOTIDE SEQUENCE</scope>
</reference>
<keyword evidence="2" id="KW-0547">Nucleotide-binding</keyword>
<keyword evidence="3" id="KW-0067">ATP-binding</keyword>
<dbReference type="FunFam" id="3.40.50.300:FF:000421">
    <property type="entry name" value="Branched-chain amino acid ABC transporter ATP-binding protein"/>
    <property type="match status" value="1"/>
</dbReference>
<dbReference type="EMBL" id="KC811133">
    <property type="protein sequence ID" value="AGQ19509.1"/>
    <property type="molecule type" value="Genomic_DNA"/>
</dbReference>
<dbReference type="GO" id="GO:0016887">
    <property type="term" value="F:ATP hydrolysis activity"/>
    <property type="evidence" value="ECO:0007669"/>
    <property type="project" value="InterPro"/>
</dbReference>
<dbReference type="SMART" id="SM00382">
    <property type="entry name" value="AAA"/>
    <property type="match status" value="1"/>
</dbReference>
<proteinExistence type="predicted"/>
<dbReference type="InterPro" id="IPR003593">
    <property type="entry name" value="AAA+_ATPase"/>
</dbReference>
<dbReference type="AlphaFoldDB" id="S5DL15"/>
<feature type="domain" description="ABC transporter" evidence="4">
    <location>
        <begin position="6"/>
        <end position="253"/>
    </location>
</feature>
<keyword evidence="1" id="KW-0813">Transport</keyword>